<gene>
    <name evidence="1" type="ORF">HINF_LOCUS9706</name>
</gene>
<reference evidence="1 2" key="1">
    <citation type="submission" date="2024-07" db="EMBL/GenBank/DDBJ databases">
        <authorList>
            <person name="Akdeniz Z."/>
        </authorList>
    </citation>
    <scope>NUCLEOTIDE SEQUENCE [LARGE SCALE GENOMIC DNA]</scope>
</reference>
<evidence type="ECO:0000313" key="1">
    <source>
        <dbReference type="EMBL" id="CAL5987065.1"/>
    </source>
</evidence>
<keyword evidence="2" id="KW-1185">Reference proteome</keyword>
<organism evidence="1 2">
    <name type="scientific">Hexamita inflata</name>
    <dbReference type="NCBI Taxonomy" id="28002"/>
    <lineage>
        <taxon>Eukaryota</taxon>
        <taxon>Metamonada</taxon>
        <taxon>Diplomonadida</taxon>
        <taxon>Hexamitidae</taxon>
        <taxon>Hexamitinae</taxon>
        <taxon>Hexamita</taxon>
    </lineage>
</organism>
<proteinExistence type="predicted"/>
<evidence type="ECO:0000313" key="2">
    <source>
        <dbReference type="Proteomes" id="UP001642409"/>
    </source>
</evidence>
<dbReference type="EMBL" id="CAXDID020000021">
    <property type="protein sequence ID" value="CAL5987065.1"/>
    <property type="molecule type" value="Genomic_DNA"/>
</dbReference>
<sequence>MISQLDLSKIQPGNQLDQPLSNDSGRNYEYNQTIQLIDIKSSSKLKISITILYILATTEKFKVEQSNTAYIITSKPFTAEILEHISNLIRIPSNTLLQAIEDIKNDDQMMNEISQRAFGVLNYIFKQQLLDYNLYIMGIYYSLNVIIERSGIIVGQAEDVNLQWSFYNIY</sequence>
<accession>A0ABP1H853</accession>
<dbReference type="Proteomes" id="UP001642409">
    <property type="component" value="Unassembled WGS sequence"/>
</dbReference>
<comment type="caution">
    <text evidence="1">The sequence shown here is derived from an EMBL/GenBank/DDBJ whole genome shotgun (WGS) entry which is preliminary data.</text>
</comment>
<name>A0ABP1H853_9EUKA</name>
<protein>
    <submittedName>
        <fullName evidence="1">Uncharacterized protein</fullName>
    </submittedName>
</protein>